<comment type="catalytic activity">
    <reaction evidence="9 10">
        <text>uridine(1498) in 16S rRNA + S-adenosyl-L-methionine = N(3)-methyluridine(1498) in 16S rRNA + S-adenosyl-L-homocysteine + H(+)</text>
        <dbReference type="Rhea" id="RHEA:42920"/>
        <dbReference type="Rhea" id="RHEA-COMP:10283"/>
        <dbReference type="Rhea" id="RHEA-COMP:10284"/>
        <dbReference type="ChEBI" id="CHEBI:15378"/>
        <dbReference type="ChEBI" id="CHEBI:57856"/>
        <dbReference type="ChEBI" id="CHEBI:59789"/>
        <dbReference type="ChEBI" id="CHEBI:65315"/>
        <dbReference type="ChEBI" id="CHEBI:74502"/>
        <dbReference type="EC" id="2.1.1.193"/>
    </reaction>
</comment>
<dbReference type="Gene3D" id="3.40.1280.10">
    <property type="match status" value="1"/>
</dbReference>
<dbReference type="Pfam" id="PF20260">
    <property type="entry name" value="PUA_4"/>
    <property type="match status" value="1"/>
</dbReference>
<evidence type="ECO:0000256" key="6">
    <source>
        <dbReference type="ARBA" id="ARBA00022679"/>
    </source>
</evidence>
<dbReference type="InterPro" id="IPR029026">
    <property type="entry name" value="tRNA_m1G_MTases_N"/>
</dbReference>
<keyword evidence="7 10" id="KW-0949">S-adenosyl-L-methionine</keyword>
<feature type="domain" description="Ribosomal RNA small subunit methyltransferase E methyltransferase" evidence="11">
    <location>
        <begin position="74"/>
        <end position="232"/>
    </location>
</feature>
<dbReference type="EC" id="2.1.1.193" evidence="10"/>
<evidence type="ECO:0000256" key="2">
    <source>
        <dbReference type="ARBA" id="ARBA00005528"/>
    </source>
</evidence>
<keyword evidence="5 10" id="KW-0489">Methyltransferase</keyword>
<dbReference type="OrthoDB" id="9815641at2"/>
<organism evidence="13 14">
    <name type="scientific">Leyella stercorea</name>
    <dbReference type="NCBI Taxonomy" id="363265"/>
    <lineage>
        <taxon>Bacteria</taxon>
        <taxon>Pseudomonadati</taxon>
        <taxon>Bacteroidota</taxon>
        <taxon>Bacteroidia</taxon>
        <taxon>Bacteroidales</taxon>
        <taxon>Prevotellaceae</taxon>
        <taxon>Leyella</taxon>
    </lineage>
</organism>
<evidence type="ECO:0000256" key="10">
    <source>
        <dbReference type="PIRNR" id="PIRNR015601"/>
    </source>
</evidence>
<evidence type="ECO:0000313" key="14">
    <source>
        <dbReference type="Proteomes" id="UP000286598"/>
    </source>
</evidence>
<protein>
    <recommendedName>
        <fullName evidence="10">Ribosomal RNA small subunit methyltransferase E</fullName>
        <ecNumber evidence="10">2.1.1.193</ecNumber>
    </recommendedName>
</protein>
<dbReference type="GO" id="GO:0070475">
    <property type="term" value="P:rRNA base methylation"/>
    <property type="evidence" value="ECO:0007669"/>
    <property type="project" value="TreeGrafter"/>
</dbReference>
<dbReference type="AlphaFoldDB" id="A0A3R6I4J0"/>
<name>A0A3R6I4J0_9BACT</name>
<dbReference type="GO" id="GO:0005737">
    <property type="term" value="C:cytoplasm"/>
    <property type="evidence" value="ECO:0007669"/>
    <property type="project" value="UniProtKB-SubCell"/>
</dbReference>
<proteinExistence type="inferred from homology"/>
<feature type="domain" description="Ribosomal RNA small subunit methyltransferase E PUA-like" evidence="12">
    <location>
        <begin position="18"/>
        <end position="61"/>
    </location>
</feature>
<dbReference type="PANTHER" id="PTHR30027">
    <property type="entry name" value="RIBOSOMAL RNA SMALL SUBUNIT METHYLTRANSFERASE E"/>
    <property type="match status" value="1"/>
</dbReference>
<dbReference type="SUPFAM" id="SSF88697">
    <property type="entry name" value="PUA domain-like"/>
    <property type="match status" value="1"/>
</dbReference>
<dbReference type="Gene3D" id="2.40.240.20">
    <property type="entry name" value="Hypothetical PUA domain-like, domain 1"/>
    <property type="match status" value="1"/>
</dbReference>
<evidence type="ECO:0000256" key="4">
    <source>
        <dbReference type="ARBA" id="ARBA00022552"/>
    </source>
</evidence>
<sequence>MKEIRYFYVPNAASVGELPEEEAKHAVRVLRLQSGDRMVLVDGEGGLFDAEVSVASGKHCLYNILETLPYEREWRGRISLAIAPTKMMDRIEWMAEKATEVGFDEISFLDCKFSERKTLRTDRVERIVVSAMKQSHKACKPMVNEMCGFREFVAREREGRKFIAHCYEEVARRDLFDELSAMDAETPVTVLVGPEGDFSIDEVRLAMEHGYESISLGRSRLRTETAGLSAVMMANLSKRRG</sequence>
<dbReference type="SUPFAM" id="SSF75217">
    <property type="entry name" value="alpha/beta knot"/>
    <property type="match status" value="1"/>
</dbReference>
<evidence type="ECO:0000259" key="12">
    <source>
        <dbReference type="Pfam" id="PF20260"/>
    </source>
</evidence>
<keyword evidence="6 10" id="KW-0808">Transferase</keyword>
<dbReference type="Pfam" id="PF04452">
    <property type="entry name" value="Methyltrans_RNA"/>
    <property type="match status" value="1"/>
</dbReference>
<comment type="caution">
    <text evidence="13">The sequence shown here is derived from an EMBL/GenBank/DDBJ whole genome shotgun (WGS) entry which is preliminary data.</text>
</comment>
<evidence type="ECO:0000256" key="8">
    <source>
        <dbReference type="ARBA" id="ARBA00025699"/>
    </source>
</evidence>
<comment type="similarity">
    <text evidence="2 10">Belongs to the RNA methyltransferase RsmE family.</text>
</comment>
<accession>A0A3R6I4J0</accession>
<gene>
    <name evidence="13" type="ORF">DW060_00110</name>
</gene>
<dbReference type="RefSeq" id="WP_118354368.1">
    <property type="nucleotide sequence ID" value="NZ_JAIJJD010000003.1"/>
</dbReference>
<evidence type="ECO:0000256" key="1">
    <source>
        <dbReference type="ARBA" id="ARBA00004496"/>
    </source>
</evidence>
<dbReference type="NCBIfam" id="TIGR00046">
    <property type="entry name" value="RsmE family RNA methyltransferase"/>
    <property type="match status" value="1"/>
</dbReference>
<evidence type="ECO:0000256" key="5">
    <source>
        <dbReference type="ARBA" id="ARBA00022603"/>
    </source>
</evidence>
<evidence type="ECO:0000313" key="13">
    <source>
        <dbReference type="EMBL" id="RHK53276.1"/>
    </source>
</evidence>
<evidence type="ECO:0000256" key="7">
    <source>
        <dbReference type="ARBA" id="ARBA00022691"/>
    </source>
</evidence>
<evidence type="ECO:0000256" key="3">
    <source>
        <dbReference type="ARBA" id="ARBA00022490"/>
    </source>
</evidence>
<keyword evidence="4 10" id="KW-0698">rRNA processing</keyword>
<dbReference type="InterPro" id="IPR046887">
    <property type="entry name" value="RsmE_PUA-like"/>
</dbReference>
<dbReference type="CDD" id="cd18084">
    <property type="entry name" value="RsmE-like"/>
    <property type="match status" value="1"/>
</dbReference>
<dbReference type="Proteomes" id="UP000286598">
    <property type="component" value="Unassembled WGS sequence"/>
</dbReference>
<dbReference type="InterPro" id="IPR046886">
    <property type="entry name" value="RsmE_MTase_dom"/>
</dbReference>
<evidence type="ECO:0000256" key="9">
    <source>
        <dbReference type="ARBA" id="ARBA00047944"/>
    </source>
</evidence>
<dbReference type="NCBIfam" id="NF008702">
    <property type="entry name" value="PRK11713.6-1"/>
    <property type="match status" value="1"/>
</dbReference>
<dbReference type="GO" id="GO:0070042">
    <property type="term" value="F:rRNA (uridine-N3-)-methyltransferase activity"/>
    <property type="evidence" value="ECO:0007669"/>
    <property type="project" value="TreeGrafter"/>
</dbReference>
<reference evidence="13 14" key="1">
    <citation type="submission" date="2018-08" db="EMBL/GenBank/DDBJ databases">
        <title>A genome reference for cultivated species of the human gut microbiota.</title>
        <authorList>
            <person name="Zou Y."/>
            <person name="Xue W."/>
            <person name="Luo G."/>
        </authorList>
    </citation>
    <scope>NUCLEOTIDE SEQUENCE [LARGE SCALE GENOMIC DNA]</scope>
    <source>
        <strain evidence="13 14">AF42-9</strain>
    </source>
</reference>
<evidence type="ECO:0000259" key="11">
    <source>
        <dbReference type="Pfam" id="PF04452"/>
    </source>
</evidence>
<comment type="function">
    <text evidence="8 10">Specifically methylates the N3 position of the uracil ring of uridine 1498 (m3U1498) in 16S rRNA. Acts on the fully assembled 30S ribosomal subunit.</text>
</comment>
<dbReference type="InterPro" id="IPR006700">
    <property type="entry name" value="RsmE"/>
</dbReference>
<dbReference type="PANTHER" id="PTHR30027:SF3">
    <property type="entry name" value="16S RRNA (URACIL(1498)-N(3))-METHYLTRANSFERASE"/>
    <property type="match status" value="1"/>
</dbReference>
<keyword evidence="14" id="KW-1185">Reference proteome</keyword>
<dbReference type="PIRSF" id="PIRSF015601">
    <property type="entry name" value="MTase_slr0722"/>
    <property type="match status" value="1"/>
</dbReference>
<dbReference type="EMBL" id="QRNO01000001">
    <property type="protein sequence ID" value="RHK53276.1"/>
    <property type="molecule type" value="Genomic_DNA"/>
</dbReference>
<dbReference type="InterPro" id="IPR029028">
    <property type="entry name" value="Alpha/beta_knot_MTases"/>
</dbReference>
<comment type="subcellular location">
    <subcellularLocation>
        <location evidence="1 10">Cytoplasm</location>
    </subcellularLocation>
</comment>
<keyword evidence="3 10" id="KW-0963">Cytoplasm</keyword>
<dbReference type="InterPro" id="IPR015947">
    <property type="entry name" value="PUA-like_sf"/>
</dbReference>